<dbReference type="InterPro" id="IPR007867">
    <property type="entry name" value="GMC_OxRtase_C"/>
</dbReference>
<dbReference type="GO" id="GO:0016614">
    <property type="term" value="F:oxidoreductase activity, acting on CH-OH group of donors"/>
    <property type="evidence" value="ECO:0007669"/>
    <property type="project" value="InterPro"/>
</dbReference>
<dbReference type="Gene3D" id="3.50.50.60">
    <property type="entry name" value="FAD/NAD(P)-binding domain"/>
    <property type="match status" value="2"/>
</dbReference>
<comment type="cofactor">
    <cofactor evidence="1">
        <name>FAD</name>
        <dbReference type="ChEBI" id="CHEBI:57692"/>
    </cofactor>
</comment>
<keyword evidence="9" id="KW-1185">Reference proteome</keyword>
<dbReference type="PANTHER" id="PTHR42784:SF1">
    <property type="entry name" value="PYRANOSE 2-OXIDASE"/>
    <property type="match status" value="1"/>
</dbReference>
<organism evidence="8 9">
    <name type="scientific">Borborobacter arsenicus</name>
    <dbReference type="NCBI Taxonomy" id="1851146"/>
    <lineage>
        <taxon>Bacteria</taxon>
        <taxon>Pseudomonadati</taxon>
        <taxon>Pseudomonadota</taxon>
        <taxon>Alphaproteobacteria</taxon>
        <taxon>Hyphomicrobiales</taxon>
        <taxon>Phyllobacteriaceae</taxon>
        <taxon>Borborobacter</taxon>
    </lineage>
</organism>
<proteinExistence type="inferred from homology"/>
<gene>
    <name evidence="8" type="ORF">EET67_22235</name>
</gene>
<evidence type="ECO:0000259" key="6">
    <source>
        <dbReference type="Pfam" id="PF01266"/>
    </source>
</evidence>
<evidence type="ECO:0000313" key="9">
    <source>
        <dbReference type="Proteomes" id="UP000281647"/>
    </source>
</evidence>
<dbReference type="RefSeq" id="WP_128628527.1">
    <property type="nucleotide sequence ID" value="NZ_RKST01000035.1"/>
</dbReference>
<dbReference type="Pfam" id="PF05199">
    <property type="entry name" value="GMC_oxred_C"/>
    <property type="match status" value="1"/>
</dbReference>
<evidence type="ECO:0000256" key="5">
    <source>
        <dbReference type="ARBA" id="ARBA00023002"/>
    </source>
</evidence>
<evidence type="ECO:0000259" key="7">
    <source>
        <dbReference type="Pfam" id="PF05199"/>
    </source>
</evidence>
<evidence type="ECO:0000313" key="8">
    <source>
        <dbReference type="EMBL" id="RUM95608.1"/>
    </source>
</evidence>
<comment type="similarity">
    <text evidence="2">Belongs to the GMC oxidoreductase family.</text>
</comment>
<dbReference type="SUPFAM" id="SSF51905">
    <property type="entry name" value="FAD/NAD(P)-binding domain"/>
    <property type="match status" value="1"/>
</dbReference>
<dbReference type="InterPro" id="IPR036188">
    <property type="entry name" value="FAD/NAD-bd_sf"/>
</dbReference>
<dbReference type="InterPro" id="IPR006076">
    <property type="entry name" value="FAD-dep_OxRdtase"/>
</dbReference>
<dbReference type="InterPro" id="IPR051473">
    <property type="entry name" value="P2Ox-like"/>
</dbReference>
<dbReference type="PANTHER" id="PTHR42784">
    <property type="entry name" value="PYRANOSE 2-OXIDASE"/>
    <property type="match status" value="1"/>
</dbReference>
<keyword evidence="3" id="KW-0285">Flavoprotein</keyword>
<evidence type="ECO:0000256" key="1">
    <source>
        <dbReference type="ARBA" id="ARBA00001974"/>
    </source>
</evidence>
<reference evidence="8 9" key="1">
    <citation type="submission" date="2018-11" db="EMBL/GenBank/DDBJ databases">
        <title>Pseudaminobacter arsenicus sp. nov., an arsenic-resistant bacterium isolated from arsenic-rich aquifers.</title>
        <authorList>
            <person name="Mu Y."/>
        </authorList>
    </citation>
    <scope>NUCLEOTIDE SEQUENCE [LARGE SCALE GENOMIC DNA]</scope>
    <source>
        <strain evidence="8 9">CB3</strain>
    </source>
</reference>
<dbReference type="AlphaFoldDB" id="A0A432V0I2"/>
<evidence type="ECO:0000256" key="3">
    <source>
        <dbReference type="ARBA" id="ARBA00022630"/>
    </source>
</evidence>
<accession>A0A432V0I2</accession>
<dbReference type="EMBL" id="RKST01000035">
    <property type="protein sequence ID" value="RUM95608.1"/>
    <property type="molecule type" value="Genomic_DNA"/>
</dbReference>
<name>A0A432V0I2_9HYPH</name>
<protein>
    <submittedName>
        <fullName evidence="8">FAD-dependent oxidoreductase</fullName>
    </submittedName>
</protein>
<evidence type="ECO:0000256" key="2">
    <source>
        <dbReference type="ARBA" id="ARBA00010790"/>
    </source>
</evidence>
<feature type="domain" description="FAD dependent oxidoreductase" evidence="6">
    <location>
        <begin position="17"/>
        <end position="225"/>
    </location>
</feature>
<dbReference type="Pfam" id="PF01266">
    <property type="entry name" value="DAO"/>
    <property type="match status" value="1"/>
</dbReference>
<feature type="domain" description="Glucose-methanol-choline oxidoreductase C-terminal" evidence="7">
    <location>
        <begin position="393"/>
        <end position="511"/>
    </location>
</feature>
<keyword evidence="4" id="KW-0274">FAD</keyword>
<dbReference type="Proteomes" id="UP000281647">
    <property type="component" value="Unassembled WGS sequence"/>
</dbReference>
<comment type="caution">
    <text evidence="8">The sequence shown here is derived from an EMBL/GenBank/DDBJ whole genome shotgun (WGS) entry which is preliminary data.</text>
</comment>
<dbReference type="OrthoDB" id="9798604at2"/>
<keyword evidence="5" id="KW-0560">Oxidoreductase</keyword>
<sequence>MLQEFRAATQLSHDPEIVIVGAGAVGLTLAVHLARTGKRVLLLEAGDRNPSPESQAIFKSATCTGHNLTGLHEARSRALGGTTNLWGGQLLKFDPIVFGKREWLPDSEWPISANELESDYELAFDLLGMRCRLDDCAVWKQLKVSPPDTGTDLDFFFTRWAPETNFARLFERDLLALTQLEVLTRAPVTGLWSDESGKNIGVVITGTNGTRHRLSAGKVILAHGTIEIARLLSIPFTDDRVAPWTDNRWVGRGFCDHVDVYAGAVTPINVKRFQQLFDAAVLRGLKYLPKLKLSESAQHARKLLGIAAHFVSDTENGQELKALKAFARSLLNGKPDVRMLEDTRQIVSLAKTALPLVTRYLRHRRIYNPTGHRIQLRLTTEQIALPTSGLRLGNETDALGMPIVEMDWQVDGAELATMIEFGNEVATFLQREGLAKVTLNPLLVDKDPAFLTQIDDGYHQMGMARMGWSARDGVVDSNLKVFGTNNLFIAGAATFRSTGFANPTLTAVALALRLSRAIQNGLV</sequence>
<evidence type="ECO:0000256" key="4">
    <source>
        <dbReference type="ARBA" id="ARBA00022827"/>
    </source>
</evidence>